<dbReference type="InterPro" id="IPR024131">
    <property type="entry name" value="UPF0489"/>
</dbReference>
<evidence type="ECO:0000313" key="3">
    <source>
        <dbReference type="Proteomes" id="UP000284702"/>
    </source>
</evidence>
<comment type="caution">
    <text evidence="2">The sequence shown here is derived from an EMBL/GenBank/DDBJ whole genome shotgun (WGS) entry which is preliminary data.</text>
</comment>
<dbReference type="PANTHER" id="PTHR13225">
    <property type="entry name" value="MISEXPRESSION SUPPRESSOR OF RAS 6"/>
    <property type="match status" value="1"/>
</dbReference>
<organism evidence="2 3">
    <name type="scientific">Aphanomyces astaci</name>
    <name type="common">Crayfish plague agent</name>
    <dbReference type="NCBI Taxonomy" id="112090"/>
    <lineage>
        <taxon>Eukaryota</taxon>
        <taxon>Sar</taxon>
        <taxon>Stramenopiles</taxon>
        <taxon>Oomycota</taxon>
        <taxon>Saprolegniomycetes</taxon>
        <taxon>Saprolegniales</taxon>
        <taxon>Verrucalvaceae</taxon>
        <taxon>Aphanomyces</taxon>
    </lineage>
</organism>
<protein>
    <submittedName>
        <fullName evidence="2">Uncharacterized protein</fullName>
    </submittedName>
</protein>
<dbReference type="EMBL" id="MZMZ02000675">
    <property type="protein sequence ID" value="RQM30589.1"/>
    <property type="molecule type" value="Genomic_DNA"/>
</dbReference>
<sequence length="197" mass="22041">MLSKQLRVIVVDDHHHVLEPIHQAIRKRTLPFSNWTLVHFDAHPDLAFPRDIPASCVFTPSALYDALDSSEAGIASFLLPLAFAGHMGSLVWVKPPWANQVSLSVVSAICRQTMLTCRTLGVTSHHSYFVDEGLYAPESKLTKQQSLHLTVCELPQGAPVVPSGPFVLDICLDYFTTLNPFLQRTFVSHHSRRIYII</sequence>
<reference evidence="2" key="1">
    <citation type="submission" date="2018-07" db="EMBL/GenBank/DDBJ databases">
        <title>Annotation of Aphanomyces astaci genome assembly.</title>
        <authorList>
            <person name="Studholme D.J."/>
        </authorList>
    </citation>
    <scope>NUCLEOTIDE SEQUENCE [LARGE SCALE GENOMIC DNA]</scope>
    <source>
        <strain evidence="2">Pc</strain>
    </source>
</reference>
<dbReference type="PANTHER" id="PTHR13225:SF3">
    <property type="entry name" value="UPF0489 PROTEIN C5ORF22"/>
    <property type="match status" value="1"/>
</dbReference>
<dbReference type="AlphaFoldDB" id="A0A425DMR2"/>
<evidence type="ECO:0000313" key="2">
    <source>
        <dbReference type="EMBL" id="RQM30589.1"/>
    </source>
</evidence>
<gene>
    <name evidence="2" type="ORF">B5M09_006628</name>
</gene>
<accession>A0A425DMR2</accession>
<evidence type="ECO:0000256" key="1">
    <source>
        <dbReference type="ARBA" id="ARBA00007099"/>
    </source>
</evidence>
<keyword evidence="3" id="KW-1185">Reference proteome</keyword>
<name>A0A425DMR2_APHAT</name>
<dbReference type="VEuPathDB" id="FungiDB:H257_09517"/>
<dbReference type="Pfam" id="PF12640">
    <property type="entry name" value="UPF0489"/>
    <property type="match status" value="1"/>
</dbReference>
<comment type="similarity">
    <text evidence="1">Belongs to the UPF0489 family.</text>
</comment>
<dbReference type="VEuPathDB" id="FungiDB:H257_09518"/>
<proteinExistence type="inferred from homology"/>
<dbReference type="Proteomes" id="UP000284702">
    <property type="component" value="Unassembled WGS sequence"/>
</dbReference>